<proteinExistence type="predicted"/>
<evidence type="ECO:0000313" key="2">
    <source>
        <dbReference type="EMBL" id="GIQ81677.1"/>
    </source>
</evidence>
<accession>A0A9K3CRS7</accession>
<organism evidence="2 3">
    <name type="scientific">Kipferlia bialata</name>
    <dbReference type="NCBI Taxonomy" id="797122"/>
    <lineage>
        <taxon>Eukaryota</taxon>
        <taxon>Metamonada</taxon>
        <taxon>Carpediemonas-like organisms</taxon>
        <taxon>Kipferlia</taxon>
    </lineage>
</organism>
<feature type="compositionally biased region" description="Acidic residues" evidence="1">
    <location>
        <begin position="135"/>
        <end position="166"/>
    </location>
</feature>
<protein>
    <submittedName>
        <fullName evidence="2">Uncharacterized protein</fullName>
    </submittedName>
</protein>
<feature type="region of interest" description="Disordered" evidence="1">
    <location>
        <begin position="119"/>
        <end position="175"/>
    </location>
</feature>
<name>A0A9K3CRS7_9EUKA</name>
<gene>
    <name evidence="2" type="ORF">KIPB_002671</name>
</gene>
<comment type="caution">
    <text evidence="2">The sequence shown here is derived from an EMBL/GenBank/DDBJ whole genome shotgun (WGS) entry which is preliminary data.</text>
</comment>
<reference evidence="2 3" key="1">
    <citation type="journal article" date="2018" name="PLoS ONE">
        <title>The draft genome of Kipferlia bialata reveals reductive genome evolution in fornicate parasites.</title>
        <authorList>
            <person name="Tanifuji G."/>
            <person name="Takabayashi S."/>
            <person name="Kume K."/>
            <person name="Takagi M."/>
            <person name="Nakayama T."/>
            <person name="Kamikawa R."/>
            <person name="Inagaki Y."/>
            <person name="Hashimoto T."/>
        </authorList>
    </citation>
    <scope>NUCLEOTIDE SEQUENCE [LARGE SCALE GENOMIC DNA]</scope>
    <source>
        <strain evidence="2">NY0173</strain>
    </source>
</reference>
<feature type="compositionally biased region" description="Pro residues" evidence="1">
    <location>
        <begin position="125"/>
        <end position="134"/>
    </location>
</feature>
<evidence type="ECO:0000256" key="1">
    <source>
        <dbReference type="SAM" id="MobiDB-lite"/>
    </source>
</evidence>
<keyword evidence="3" id="KW-1185">Reference proteome</keyword>
<dbReference type="EMBL" id="BDIP01000462">
    <property type="protein sequence ID" value="GIQ81677.1"/>
    <property type="molecule type" value="Genomic_DNA"/>
</dbReference>
<evidence type="ECO:0000313" key="3">
    <source>
        <dbReference type="Proteomes" id="UP000265618"/>
    </source>
</evidence>
<dbReference type="AlphaFoldDB" id="A0A9K3CRS7"/>
<dbReference type="Proteomes" id="UP000265618">
    <property type="component" value="Unassembled WGS sequence"/>
</dbReference>
<sequence length="556" mass="59291">MSRNVPPAAQLPGYDDWSSHLQRLMGCIYARDQEGVIALQNQAQRLSTEVERRMARGDRFMHPFVYACILGQSNMLDVIQCLGMFPPEDFQDGLLAGDILLSPAMIEYLQPQGLIPPGFAAAQPAPAPEEAPPPEVEEEPEPEVEAEAEAEAEAEGSAAEEVDALPEADAVPQPPWLTPIMEEGVSAASFDYPLPLWALQELSRCLSTPTPLTQVYGLLACLGPVAPHVSLTLGTALSHSVRCSLDHPCPRSYAALGCVASHCCLRGGAEDADRERERERLAEVRKLMERVPDGEGGETVARVLRRCLERAGETDGQGLKAASARLNQACAQYVASLTPSQAIPAQSTIPWSPLSVTSPFSPEVPQIVPLPAGIPPAMAAVCADYPIPLCYAGPLHDAVARGDVEQAMARLSRTGPRGLVCVVEGVSLLSRAVLGGDPSVVQAMLQAGCSNTEGDLCALEAASRTLHPAPLLRVLAMHRVPPLAIGHARAQGLRHAMTAHESGLYVELSRYTQQMGATLAKVRAPPRQPGYVEAGADVNGVPLFCLSHFDLSLVNQ</sequence>